<evidence type="ECO:0000259" key="3">
    <source>
        <dbReference type="SMART" id="SM00829"/>
    </source>
</evidence>
<dbReference type="AlphaFoldDB" id="A0A6B9FLN9"/>
<keyword evidence="2" id="KW-0560">Oxidoreductase</keyword>
<dbReference type="InterPro" id="IPR020843">
    <property type="entry name" value="ER"/>
</dbReference>
<evidence type="ECO:0000256" key="2">
    <source>
        <dbReference type="ARBA" id="ARBA00023002"/>
    </source>
</evidence>
<protein>
    <submittedName>
        <fullName evidence="4">Quinone oxidoreductase</fullName>
    </submittedName>
</protein>
<dbReference type="Gene3D" id="3.40.50.720">
    <property type="entry name" value="NAD(P)-binding Rossmann-like Domain"/>
    <property type="match status" value="1"/>
</dbReference>
<dbReference type="InterPro" id="IPR013149">
    <property type="entry name" value="ADH-like_C"/>
</dbReference>
<dbReference type="InterPro" id="IPR011032">
    <property type="entry name" value="GroES-like_sf"/>
</dbReference>
<dbReference type="InterPro" id="IPR036291">
    <property type="entry name" value="NAD(P)-bd_dom_sf"/>
</dbReference>
<sequence>MRETSTPGRPATMRALRVQEWGDLSQINLEEAAVPRPEPGEVLVRMKHSGVNFMDVYTVRGAYRASRTYPLKVPLTIGMEGAGHVAALGEGVDTISVGDRVSFCLQWGAHAEWTAVPAAKLARLPDTIDTETAAAVTFQGITAHYLAHDLAVLRAADWALVWSGAGGIAQLLTQMLRRVGIRVVATASSEEKADIARRNGAEAVLSPDDPDFVERIRDVTGGGAAIVFDSAGRDTIERSIRCLKRRGTLVLVGTNSGAVPSLDVSALMDAGSISFIRPRLADFITTPGEFNSRVEAVFAMIASGKLAAIPAAVFPIAEAHTPLQQLVDRVAIGKSVLDVGTV</sequence>
<dbReference type="GO" id="GO:0003960">
    <property type="term" value="F:quinone reductase (NADPH) activity"/>
    <property type="evidence" value="ECO:0007669"/>
    <property type="project" value="InterPro"/>
</dbReference>
<proteinExistence type="predicted"/>
<name>A0A6B9FLN9_9HYPH</name>
<reference evidence="4 5" key="2">
    <citation type="journal article" date="2013" name="Genome Announc.">
        <title>Draft Genome Sequence of Methylobacterium mesophilicum Strain SR1.6/6, Isolated from Citrus sinensis.</title>
        <authorList>
            <person name="Marinho Almeida D."/>
            <person name="Dini-Andreote F."/>
            <person name="Camargo Neves A.A."/>
            <person name="Juca Ramos R.T."/>
            <person name="Andreote F.D."/>
            <person name="Carneiro A.R."/>
            <person name="Oliveira de Souza Lima A."/>
            <person name="Caracciolo Gomes de Sa P.H."/>
            <person name="Ribeiro Barbosa M.S."/>
            <person name="Araujo W.L."/>
            <person name="Silva A."/>
        </authorList>
    </citation>
    <scope>NUCLEOTIDE SEQUENCE [LARGE SCALE GENOMIC DNA]</scope>
    <source>
        <strain evidence="4 5">SR1.6/6</strain>
    </source>
</reference>
<dbReference type="GO" id="GO:0070402">
    <property type="term" value="F:NADPH binding"/>
    <property type="evidence" value="ECO:0007669"/>
    <property type="project" value="TreeGrafter"/>
</dbReference>
<keyword evidence="1" id="KW-0521">NADP</keyword>
<dbReference type="SUPFAM" id="SSF50129">
    <property type="entry name" value="GroES-like"/>
    <property type="match status" value="1"/>
</dbReference>
<dbReference type="Pfam" id="PF08240">
    <property type="entry name" value="ADH_N"/>
    <property type="match status" value="1"/>
</dbReference>
<organism evidence="4 5">
    <name type="scientific">Methylobacterium mesophilicum SR1.6/6</name>
    <dbReference type="NCBI Taxonomy" id="908290"/>
    <lineage>
        <taxon>Bacteria</taxon>
        <taxon>Pseudomonadati</taxon>
        <taxon>Pseudomonadota</taxon>
        <taxon>Alphaproteobacteria</taxon>
        <taxon>Hyphomicrobiales</taxon>
        <taxon>Methylobacteriaceae</taxon>
        <taxon>Methylobacterium</taxon>
    </lineage>
</organism>
<dbReference type="PANTHER" id="PTHR48106:SF13">
    <property type="entry name" value="QUINONE OXIDOREDUCTASE-RELATED"/>
    <property type="match status" value="1"/>
</dbReference>
<dbReference type="GO" id="GO:0005829">
    <property type="term" value="C:cytosol"/>
    <property type="evidence" value="ECO:0007669"/>
    <property type="project" value="TreeGrafter"/>
</dbReference>
<reference evidence="4 5" key="1">
    <citation type="journal article" date="2012" name="Genet. Mol. Biol.">
        <title>Analysis of 16S rRNA and mxaF genes revealing insights into Methylobacterium niche-specific plant association.</title>
        <authorList>
            <person name="Dourado M.N."/>
            <person name="Andreote F.D."/>
            <person name="Dini-Andreote F."/>
            <person name="Conti R."/>
            <person name="Araujo J.M."/>
            <person name="Araujo W.L."/>
        </authorList>
    </citation>
    <scope>NUCLEOTIDE SEQUENCE [LARGE SCALE GENOMIC DNA]</scope>
    <source>
        <strain evidence="4 5">SR1.6/6</strain>
    </source>
</reference>
<feature type="domain" description="Enoyl reductase (ER)" evidence="3">
    <location>
        <begin position="22"/>
        <end position="337"/>
    </location>
</feature>
<evidence type="ECO:0000313" key="5">
    <source>
        <dbReference type="Proteomes" id="UP000012488"/>
    </source>
</evidence>
<evidence type="ECO:0000256" key="1">
    <source>
        <dbReference type="ARBA" id="ARBA00022857"/>
    </source>
</evidence>
<dbReference type="SUPFAM" id="SSF51735">
    <property type="entry name" value="NAD(P)-binding Rossmann-fold domains"/>
    <property type="match status" value="1"/>
</dbReference>
<dbReference type="GO" id="GO:0035925">
    <property type="term" value="F:mRNA 3'-UTR AU-rich region binding"/>
    <property type="evidence" value="ECO:0007669"/>
    <property type="project" value="TreeGrafter"/>
</dbReference>
<accession>A0A6B9FLN9</accession>
<dbReference type="Proteomes" id="UP000012488">
    <property type="component" value="Chromosome"/>
</dbReference>
<dbReference type="PANTHER" id="PTHR48106">
    <property type="entry name" value="QUINONE OXIDOREDUCTASE PIG3-RELATED"/>
    <property type="match status" value="1"/>
</dbReference>
<evidence type="ECO:0000313" key="4">
    <source>
        <dbReference type="EMBL" id="QGY01838.1"/>
    </source>
</evidence>
<dbReference type="OrthoDB" id="9790818at2"/>
<dbReference type="CDD" id="cd05286">
    <property type="entry name" value="QOR2"/>
    <property type="match status" value="1"/>
</dbReference>
<dbReference type="InterPro" id="IPR047618">
    <property type="entry name" value="QOR-like"/>
</dbReference>
<dbReference type="InterPro" id="IPR013154">
    <property type="entry name" value="ADH-like_N"/>
</dbReference>
<dbReference type="SMART" id="SM00829">
    <property type="entry name" value="PKS_ER"/>
    <property type="match status" value="1"/>
</dbReference>
<dbReference type="Gene3D" id="3.90.180.10">
    <property type="entry name" value="Medium-chain alcohol dehydrogenases, catalytic domain"/>
    <property type="match status" value="1"/>
</dbReference>
<dbReference type="EMBL" id="CP043538">
    <property type="protein sequence ID" value="QGY01838.1"/>
    <property type="molecule type" value="Genomic_DNA"/>
</dbReference>
<dbReference type="Pfam" id="PF00107">
    <property type="entry name" value="ADH_zinc_N"/>
    <property type="match status" value="1"/>
</dbReference>
<dbReference type="RefSeq" id="WP_158168589.1">
    <property type="nucleotide sequence ID" value="NZ_CP043538.1"/>
</dbReference>
<gene>
    <name evidence="4" type="ORF">MMSR116_08045</name>
</gene>
<dbReference type="KEGG" id="mmes:MMSR116_08045"/>